<dbReference type="GO" id="GO:0000156">
    <property type="term" value="F:phosphorelay response regulator activity"/>
    <property type="evidence" value="ECO:0007669"/>
    <property type="project" value="TreeGrafter"/>
</dbReference>
<dbReference type="SUPFAM" id="SSF55785">
    <property type="entry name" value="PYP-like sensor domain (PAS domain)"/>
    <property type="match status" value="1"/>
</dbReference>
<dbReference type="GO" id="GO:0005886">
    <property type="term" value="C:plasma membrane"/>
    <property type="evidence" value="ECO:0007669"/>
    <property type="project" value="UniProtKB-SubCell"/>
</dbReference>
<dbReference type="SMART" id="SM00091">
    <property type="entry name" value="PAS"/>
    <property type="match status" value="1"/>
</dbReference>
<dbReference type="CDD" id="cd00130">
    <property type="entry name" value="PAS"/>
    <property type="match status" value="1"/>
</dbReference>
<dbReference type="InterPro" id="IPR035965">
    <property type="entry name" value="PAS-like_dom_sf"/>
</dbReference>
<dbReference type="PROSITE" id="PS50109">
    <property type="entry name" value="HIS_KIN"/>
    <property type="match status" value="1"/>
</dbReference>
<comment type="catalytic activity">
    <reaction evidence="1">
        <text>ATP + protein L-histidine = ADP + protein N-phospho-L-histidine.</text>
        <dbReference type="EC" id="2.7.13.3"/>
    </reaction>
</comment>
<keyword evidence="8" id="KW-0547">Nucleotide-binding</keyword>
<dbReference type="InterPro" id="IPR000014">
    <property type="entry name" value="PAS"/>
</dbReference>
<evidence type="ECO:0000256" key="8">
    <source>
        <dbReference type="ARBA" id="ARBA00022741"/>
    </source>
</evidence>
<keyword evidence="5" id="KW-0597">Phosphoprotein</keyword>
<evidence type="ECO:0000256" key="2">
    <source>
        <dbReference type="ARBA" id="ARBA00004651"/>
    </source>
</evidence>
<dbReference type="InterPro" id="IPR029151">
    <property type="entry name" value="Sensor-like_sf"/>
</dbReference>
<dbReference type="Gene3D" id="3.30.565.10">
    <property type="entry name" value="Histidine kinase-like ATPase, C-terminal domain"/>
    <property type="match status" value="1"/>
</dbReference>
<evidence type="ECO:0000259" key="16">
    <source>
        <dbReference type="PROSITE" id="PS50109"/>
    </source>
</evidence>
<dbReference type="Proteomes" id="UP000243518">
    <property type="component" value="Unassembled WGS sequence"/>
</dbReference>
<proteinExistence type="predicted"/>
<dbReference type="PROSITE" id="PS50112">
    <property type="entry name" value="PAS"/>
    <property type="match status" value="1"/>
</dbReference>
<evidence type="ECO:0000256" key="4">
    <source>
        <dbReference type="ARBA" id="ARBA00022475"/>
    </source>
</evidence>
<feature type="domain" description="PAC" evidence="18">
    <location>
        <begin position="429"/>
        <end position="479"/>
    </location>
</feature>
<evidence type="ECO:0000259" key="18">
    <source>
        <dbReference type="PROSITE" id="PS50113"/>
    </source>
</evidence>
<dbReference type="NCBIfam" id="TIGR00229">
    <property type="entry name" value="sensory_box"/>
    <property type="match status" value="1"/>
</dbReference>
<keyword evidence="10" id="KW-0067">ATP-binding</keyword>
<gene>
    <name evidence="19" type="ORF">SAMN05216586_10316</name>
</gene>
<dbReference type="EC" id="2.7.13.3" evidence="3"/>
<dbReference type="Pfam" id="PF21623">
    <property type="entry name" value="HK_sensor_dom_bact"/>
    <property type="match status" value="1"/>
</dbReference>
<dbReference type="InterPro" id="IPR050351">
    <property type="entry name" value="BphY/WalK/GraS-like"/>
</dbReference>
<dbReference type="GO" id="GO:0000155">
    <property type="term" value="F:phosphorelay sensor kinase activity"/>
    <property type="evidence" value="ECO:0007669"/>
    <property type="project" value="InterPro"/>
</dbReference>
<dbReference type="PROSITE" id="PS50113">
    <property type="entry name" value="PAC"/>
    <property type="match status" value="1"/>
</dbReference>
<dbReference type="InterPro" id="IPR048760">
    <property type="entry name" value="VP0354-like_sensor_dom"/>
</dbReference>
<dbReference type="GO" id="GO:0005524">
    <property type="term" value="F:ATP binding"/>
    <property type="evidence" value="ECO:0007669"/>
    <property type="project" value="UniProtKB-KW"/>
</dbReference>
<dbReference type="GO" id="GO:0006355">
    <property type="term" value="P:regulation of DNA-templated transcription"/>
    <property type="evidence" value="ECO:0007669"/>
    <property type="project" value="InterPro"/>
</dbReference>
<dbReference type="InterPro" id="IPR013767">
    <property type="entry name" value="PAS_fold"/>
</dbReference>
<evidence type="ECO:0000313" key="19">
    <source>
        <dbReference type="EMBL" id="SEG03102.1"/>
    </source>
</evidence>
<evidence type="ECO:0000256" key="1">
    <source>
        <dbReference type="ARBA" id="ARBA00000085"/>
    </source>
</evidence>
<dbReference type="InterPro" id="IPR000700">
    <property type="entry name" value="PAS-assoc_C"/>
</dbReference>
<evidence type="ECO:0000256" key="5">
    <source>
        <dbReference type="ARBA" id="ARBA00022553"/>
    </source>
</evidence>
<dbReference type="GO" id="GO:0007234">
    <property type="term" value="P:osmosensory signaling via phosphorelay pathway"/>
    <property type="evidence" value="ECO:0007669"/>
    <property type="project" value="TreeGrafter"/>
</dbReference>
<dbReference type="EMBL" id="FNVE01000003">
    <property type="protein sequence ID" value="SEG03102.1"/>
    <property type="molecule type" value="Genomic_DNA"/>
</dbReference>
<dbReference type="FunFam" id="3.30.565.10:FF:000006">
    <property type="entry name" value="Sensor histidine kinase WalK"/>
    <property type="match status" value="1"/>
</dbReference>
<comment type="caution">
    <text evidence="19">The sequence shown here is derived from an EMBL/GenBank/DDBJ whole genome shotgun (WGS) entry which is preliminary data.</text>
</comment>
<evidence type="ECO:0000256" key="13">
    <source>
        <dbReference type="ARBA" id="ARBA00023136"/>
    </source>
</evidence>
<feature type="transmembrane region" description="Helical" evidence="15">
    <location>
        <begin position="12"/>
        <end position="34"/>
    </location>
</feature>
<feature type="coiled-coil region" evidence="14">
    <location>
        <begin position="470"/>
        <end position="497"/>
    </location>
</feature>
<protein>
    <recommendedName>
        <fullName evidence="3">histidine kinase</fullName>
        <ecNumber evidence="3">2.7.13.3</ecNumber>
    </recommendedName>
</protein>
<dbReference type="Gene3D" id="3.30.450.20">
    <property type="entry name" value="PAS domain"/>
    <property type="match status" value="3"/>
</dbReference>
<dbReference type="PANTHER" id="PTHR42878:SF15">
    <property type="entry name" value="BACTERIOPHYTOCHROME"/>
    <property type="match status" value="1"/>
</dbReference>
<evidence type="ECO:0000256" key="12">
    <source>
        <dbReference type="ARBA" id="ARBA00023012"/>
    </source>
</evidence>
<keyword evidence="7 15" id="KW-0812">Transmembrane</keyword>
<dbReference type="CDD" id="cd00082">
    <property type="entry name" value="HisKA"/>
    <property type="match status" value="1"/>
</dbReference>
<dbReference type="InterPro" id="IPR005467">
    <property type="entry name" value="His_kinase_dom"/>
</dbReference>
<dbReference type="SMART" id="SM00388">
    <property type="entry name" value="HisKA"/>
    <property type="match status" value="1"/>
</dbReference>
<keyword evidence="20" id="KW-1185">Reference proteome</keyword>
<evidence type="ECO:0000256" key="6">
    <source>
        <dbReference type="ARBA" id="ARBA00022679"/>
    </source>
</evidence>
<dbReference type="Pfam" id="PF02518">
    <property type="entry name" value="HATPase_c"/>
    <property type="match status" value="1"/>
</dbReference>
<dbReference type="InterPro" id="IPR036890">
    <property type="entry name" value="HATPase_C_sf"/>
</dbReference>
<dbReference type="SUPFAM" id="SSF55874">
    <property type="entry name" value="ATPase domain of HSP90 chaperone/DNA topoisomerase II/histidine kinase"/>
    <property type="match status" value="1"/>
</dbReference>
<dbReference type="AlphaFoldDB" id="A0AAQ1G6Z0"/>
<sequence length="721" mass="80535">MPIRMDQGKNVLQYFFLIWLPLTLLTVFVTTGLIHNQRQGARATATIEQQAQVDSARSLLSNWLSRIEADALYLAGQLALQQSEEQATATFATFQRYHPQYDRIRLLDLAGYEQIRVELTDGQPLALPAARLQDKSQRYYVQLGLQQPIGSVYFSPFELNVEHGEIERPFHPTIRVVTPVADANGHPKYLLVINYRGQYLLDALASLDKPNKSALWLVNANGYWLKASDPEKNWGFMLSDRSDASLSQQYVSLWSQIIRAENEGSATTDDAIYHFASLDFDPRNDTPLSQSLGRLYLISQLSYDQFYGNSQPAGRSLWQAGGLVILLFALLSLMLARSIAQRRASESSLATSESLFRAMIEAAPDAIIMTDPKGTITLMNEQAMVMFDYDQDELIGQKVEVLIPPEAAERHVRHREGYVQDAQSRPMGMGLSLSARRKDGSQLPVEISLSPIHSPSGQLIFCAIRDATERRATERKIRQLNEGLARQNTELQAVNGELEAFSYSVSHDLRAPLRAIDGFSKILQTSLEGKLDVQEADYFNRIRKAAQNMSTLIDDLLMLARVTRADVKLASVNLSRVASSAIERLREGQPDRQIEVHIEPNIKVQADPALLGVAMDNLLGNAFKFTAGAVHPRIEVGRAESEDGDVIFVRDNGVGFDMSYAEKLFIPFQRLHSARDFPGTGIGLASISRVMNKLGGRVWAESAVGQGATFYLQFKRVENEQ</sequence>
<comment type="subcellular location">
    <subcellularLocation>
        <location evidence="2">Cell membrane</location>
        <topology evidence="2">Multi-pass membrane protein</topology>
    </subcellularLocation>
</comment>
<keyword evidence="13 15" id="KW-0472">Membrane</keyword>
<dbReference type="SUPFAM" id="SSF47384">
    <property type="entry name" value="Homodimeric domain of signal transducing histidine kinase"/>
    <property type="match status" value="1"/>
</dbReference>
<dbReference type="PANTHER" id="PTHR42878">
    <property type="entry name" value="TWO-COMPONENT HISTIDINE KINASE"/>
    <property type="match status" value="1"/>
</dbReference>
<keyword evidence="14" id="KW-0175">Coiled coil</keyword>
<keyword evidence="6" id="KW-0808">Transferase</keyword>
<organism evidence="19 20">
    <name type="scientific">Halopseudomonas aestusnigri</name>
    <dbReference type="NCBI Taxonomy" id="857252"/>
    <lineage>
        <taxon>Bacteria</taxon>
        <taxon>Pseudomonadati</taxon>
        <taxon>Pseudomonadota</taxon>
        <taxon>Gammaproteobacteria</taxon>
        <taxon>Pseudomonadales</taxon>
        <taxon>Pseudomonadaceae</taxon>
        <taxon>Halopseudomonas</taxon>
    </lineage>
</organism>
<dbReference type="InterPro" id="IPR004358">
    <property type="entry name" value="Sig_transdc_His_kin-like_C"/>
</dbReference>
<keyword evidence="4" id="KW-1003">Cell membrane</keyword>
<keyword evidence="9" id="KW-0418">Kinase</keyword>
<dbReference type="InterPro" id="IPR003661">
    <property type="entry name" value="HisK_dim/P_dom"/>
</dbReference>
<evidence type="ECO:0000256" key="14">
    <source>
        <dbReference type="SAM" id="Coils"/>
    </source>
</evidence>
<dbReference type="GO" id="GO:0030295">
    <property type="term" value="F:protein kinase activator activity"/>
    <property type="evidence" value="ECO:0007669"/>
    <property type="project" value="TreeGrafter"/>
</dbReference>
<dbReference type="Pfam" id="PF00989">
    <property type="entry name" value="PAS"/>
    <property type="match status" value="1"/>
</dbReference>
<evidence type="ECO:0000256" key="7">
    <source>
        <dbReference type="ARBA" id="ARBA00022692"/>
    </source>
</evidence>
<reference evidence="19 20" key="1">
    <citation type="submission" date="2016-10" db="EMBL/GenBank/DDBJ databases">
        <authorList>
            <person name="Varghese N."/>
            <person name="Submissions S."/>
        </authorList>
    </citation>
    <scope>NUCLEOTIDE SEQUENCE [LARGE SCALE GENOMIC DNA]</scope>
    <source>
        <strain evidence="19 20">CECT 8317</strain>
    </source>
</reference>
<dbReference type="PRINTS" id="PR00344">
    <property type="entry name" value="BCTRLSENSOR"/>
</dbReference>
<dbReference type="SMART" id="SM00387">
    <property type="entry name" value="HATPase_c"/>
    <property type="match status" value="1"/>
</dbReference>
<evidence type="ECO:0000256" key="11">
    <source>
        <dbReference type="ARBA" id="ARBA00022989"/>
    </source>
</evidence>
<evidence type="ECO:0000256" key="10">
    <source>
        <dbReference type="ARBA" id="ARBA00022840"/>
    </source>
</evidence>
<evidence type="ECO:0000313" key="20">
    <source>
        <dbReference type="Proteomes" id="UP000243518"/>
    </source>
</evidence>
<evidence type="ECO:0000259" key="17">
    <source>
        <dbReference type="PROSITE" id="PS50112"/>
    </source>
</evidence>
<dbReference type="InterPro" id="IPR003594">
    <property type="entry name" value="HATPase_dom"/>
</dbReference>
<dbReference type="InterPro" id="IPR036097">
    <property type="entry name" value="HisK_dim/P_sf"/>
</dbReference>
<dbReference type="SUPFAM" id="SSF103190">
    <property type="entry name" value="Sensory domain-like"/>
    <property type="match status" value="2"/>
</dbReference>
<evidence type="ECO:0000256" key="9">
    <source>
        <dbReference type="ARBA" id="ARBA00022777"/>
    </source>
</evidence>
<dbReference type="Gene3D" id="1.10.287.130">
    <property type="match status" value="1"/>
</dbReference>
<name>A0AAQ1G6Z0_9GAMM</name>
<dbReference type="Pfam" id="PF00512">
    <property type="entry name" value="HisKA"/>
    <property type="match status" value="1"/>
</dbReference>
<evidence type="ECO:0000256" key="3">
    <source>
        <dbReference type="ARBA" id="ARBA00012438"/>
    </source>
</evidence>
<keyword evidence="11 15" id="KW-1133">Transmembrane helix</keyword>
<keyword evidence="12" id="KW-0902">Two-component regulatory system</keyword>
<feature type="domain" description="PAS" evidence="17">
    <location>
        <begin position="352"/>
        <end position="422"/>
    </location>
</feature>
<evidence type="ECO:0000256" key="15">
    <source>
        <dbReference type="SAM" id="Phobius"/>
    </source>
</evidence>
<dbReference type="RefSeq" id="WP_088277860.1">
    <property type="nucleotide sequence ID" value="NZ_FNVE01000003.1"/>
</dbReference>
<feature type="domain" description="Histidine kinase" evidence="16">
    <location>
        <begin position="504"/>
        <end position="718"/>
    </location>
</feature>
<accession>A0AAQ1G6Z0</accession>